<dbReference type="EMBL" id="MLAK01000845">
    <property type="protein sequence ID" value="OHT02978.1"/>
    <property type="molecule type" value="Genomic_DNA"/>
</dbReference>
<evidence type="ECO:0000313" key="11">
    <source>
        <dbReference type="EMBL" id="OHT11480.1"/>
    </source>
</evidence>
<dbReference type="VEuPathDB" id="TrichDB:TRFO_29078"/>
<evidence type="ECO:0000313" key="5">
    <source>
        <dbReference type="EMBL" id="OHS99950.1"/>
    </source>
</evidence>
<evidence type="ECO:0000313" key="8">
    <source>
        <dbReference type="EMBL" id="OHT02978.1"/>
    </source>
</evidence>
<dbReference type="EMBL" id="MLAK01001225">
    <property type="protein sequence ID" value="OHS95745.1"/>
    <property type="molecule type" value="Genomic_DNA"/>
</dbReference>
<reference evidence="14" key="1">
    <citation type="submission" date="2016-10" db="EMBL/GenBank/DDBJ databases">
        <authorList>
            <person name="Benchimol M."/>
            <person name="Almeida L.G."/>
            <person name="Vasconcelos A.T."/>
            <person name="Perreira-Neves A."/>
            <person name="Rosa I.A."/>
            <person name="Tasca T."/>
            <person name="Bogo M.R."/>
            <person name="de Souza W."/>
        </authorList>
    </citation>
    <scope>NUCLEOTIDE SEQUENCE [LARGE SCALE GENOMIC DNA]</scope>
    <source>
        <strain evidence="14">K</strain>
    </source>
</reference>
<reference evidence="5" key="2">
    <citation type="submission" date="2016-10" db="EMBL/GenBank/DDBJ databases">
        <authorList>
            <person name="de Groot N.N."/>
        </authorList>
    </citation>
    <scope>NUCLEOTIDE SEQUENCE [LARGE SCALE GENOMIC DNA]</scope>
    <source>
        <strain evidence="5">K</strain>
    </source>
</reference>
<sequence length="264" mass="30899">MIKALVTDFFKSPHPGVHKKQLYQQFLEMHHDVTISYSYFCEVAKTVTSKRTIRTGAADCNIKKLSAILIERSILKINYKNTFSIDEKPFIPKKFNLKSMYVPKNYKGGIYKPIFHSCNLPPLYIIVMINRYGIISYATSYEPFNTLTFNCFLMNNIELFGRNSERKYFLFDNATFHKLMDETKDLAATKNISFTYTSPNSCFLDPIEEVFSIINEIFIKKYYAKILNEKKIAPLNKETMKQMICESIEEASRNFTIFYHRACL</sequence>
<dbReference type="VEuPathDB" id="TrichDB:TRFO_38133"/>
<organism evidence="5 14">
    <name type="scientific">Tritrichomonas foetus</name>
    <dbReference type="NCBI Taxonomy" id="1144522"/>
    <lineage>
        <taxon>Eukaryota</taxon>
        <taxon>Metamonada</taxon>
        <taxon>Parabasalia</taxon>
        <taxon>Tritrichomonadida</taxon>
        <taxon>Tritrichomonadidae</taxon>
        <taxon>Tritrichomonas</taxon>
    </lineage>
</organism>
<dbReference type="OrthoDB" id="2216069at2759"/>
<dbReference type="RefSeq" id="XP_068365208.1">
    <property type="nucleotide sequence ID" value="XM_068491451.1"/>
</dbReference>
<dbReference type="Pfam" id="PF13358">
    <property type="entry name" value="DDE_3"/>
    <property type="match status" value="1"/>
</dbReference>
<dbReference type="VEuPathDB" id="TrichDB:TRFO_29735"/>
<keyword evidence="14" id="KW-1185">Reference proteome</keyword>
<dbReference type="EMBL" id="MLAK01000176">
    <property type="protein sequence ID" value="OHT15874.1"/>
    <property type="molecule type" value="Genomic_DNA"/>
</dbReference>
<dbReference type="EMBL" id="MLAK01001105">
    <property type="protein sequence ID" value="OHS97592.1"/>
    <property type="molecule type" value="Genomic_DNA"/>
</dbReference>
<evidence type="ECO:0000313" key="6">
    <source>
        <dbReference type="EMBL" id="OHT00290.1"/>
    </source>
</evidence>
<dbReference type="EMBL" id="MLAK01001167">
    <property type="protein sequence ID" value="OHS96582.1"/>
    <property type="molecule type" value="Genomic_DNA"/>
</dbReference>
<proteinExistence type="predicted"/>
<evidence type="ECO:0000313" key="12">
    <source>
        <dbReference type="EMBL" id="OHT12072.1"/>
    </source>
</evidence>
<dbReference type="VEuPathDB" id="TrichDB:TRFO_37242"/>
<dbReference type="VEuPathDB" id="TrichDB:TRFO_33515"/>
<protein>
    <recommendedName>
        <fullName evidence="1">Tc1-like transposase DDE domain-containing protein</fullName>
    </recommendedName>
</protein>
<dbReference type="VEuPathDB" id="TrichDB:TRFO_07927"/>
<dbReference type="VEuPathDB" id="TrichDB:TRFO_23049"/>
<dbReference type="EMBL" id="MLAK01000979">
    <property type="protein sequence ID" value="OHS99950.1"/>
    <property type="molecule type" value="Genomic_DNA"/>
</dbReference>
<dbReference type="VEuPathDB" id="TrichDB:TRFO_36127"/>
<feature type="domain" description="Tc1-like transposase DDE" evidence="1">
    <location>
        <begin position="122"/>
        <end position="221"/>
    </location>
</feature>
<dbReference type="VEuPathDB" id="TrichDB:TRFO_33044"/>
<dbReference type="GeneID" id="94826155"/>
<dbReference type="EMBL" id="MLAK01000571">
    <property type="protein sequence ID" value="OHT12072.1"/>
    <property type="molecule type" value="Genomic_DNA"/>
</dbReference>
<evidence type="ECO:0000313" key="14">
    <source>
        <dbReference type="Proteomes" id="UP000179807"/>
    </source>
</evidence>
<dbReference type="EMBL" id="MLAK01000961">
    <property type="protein sequence ID" value="OHT00290.1"/>
    <property type="molecule type" value="Genomic_DNA"/>
</dbReference>
<dbReference type="Gene3D" id="3.30.420.10">
    <property type="entry name" value="Ribonuclease H-like superfamily/Ribonuclease H"/>
    <property type="match status" value="1"/>
</dbReference>
<evidence type="ECO:0000313" key="7">
    <source>
        <dbReference type="EMBL" id="OHT00584.1"/>
    </source>
</evidence>
<evidence type="ECO:0000313" key="10">
    <source>
        <dbReference type="EMBL" id="OHT08447.1"/>
    </source>
</evidence>
<dbReference type="VEuPathDB" id="TrichDB:TRFO_19014"/>
<evidence type="ECO:0000313" key="9">
    <source>
        <dbReference type="EMBL" id="OHT03524.1"/>
    </source>
</evidence>
<accession>A0A1J4JLH6</accession>
<evidence type="ECO:0000313" key="3">
    <source>
        <dbReference type="EMBL" id="OHS96582.1"/>
    </source>
</evidence>
<dbReference type="EMBL" id="MLAK01000824">
    <property type="protein sequence ID" value="OHT03524.1"/>
    <property type="molecule type" value="Genomic_DNA"/>
</dbReference>
<dbReference type="InterPro" id="IPR038717">
    <property type="entry name" value="Tc1-like_DDE_dom"/>
</dbReference>
<gene>
    <name evidence="12" type="ORF">TRFO_03678</name>
    <name evidence="7" type="ORF">TRFO_07927</name>
    <name evidence="13" type="ORF">TRFO_13709</name>
    <name evidence="11" type="ORF">TRFO_19014</name>
    <name evidence="10" type="ORF">TRFO_23049</name>
    <name evidence="9" type="ORF">TRFO_29078</name>
    <name evidence="8" type="ORF">TRFO_29735</name>
    <name evidence="6" type="ORF">TRFO_33044</name>
    <name evidence="5" type="ORF">TRFO_33515</name>
    <name evidence="4" type="ORF">TRFO_36127</name>
    <name evidence="3" type="ORF">TRFO_37242</name>
    <name evidence="2" type="ORF">TRFO_38133</name>
</gene>
<dbReference type="Proteomes" id="UP000179807">
    <property type="component" value="Unassembled WGS sequence"/>
</dbReference>
<dbReference type="AlphaFoldDB" id="A0A1J4JLH6"/>
<evidence type="ECO:0000259" key="1">
    <source>
        <dbReference type="Pfam" id="PF13358"/>
    </source>
</evidence>
<dbReference type="GO" id="GO:0003676">
    <property type="term" value="F:nucleic acid binding"/>
    <property type="evidence" value="ECO:0007669"/>
    <property type="project" value="InterPro"/>
</dbReference>
<name>A0A1J4JLH6_9EUKA</name>
<dbReference type="EMBL" id="MLAK01000949">
    <property type="protein sequence ID" value="OHT00584.1"/>
    <property type="molecule type" value="Genomic_DNA"/>
</dbReference>
<dbReference type="InterPro" id="IPR036397">
    <property type="entry name" value="RNaseH_sf"/>
</dbReference>
<evidence type="ECO:0000313" key="2">
    <source>
        <dbReference type="EMBL" id="OHS95745.1"/>
    </source>
</evidence>
<dbReference type="EMBL" id="MLAK01000667">
    <property type="protein sequence ID" value="OHT08447.1"/>
    <property type="molecule type" value="Genomic_DNA"/>
</dbReference>
<evidence type="ECO:0000313" key="4">
    <source>
        <dbReference type="EMBL" id="OHS97592.1"/>
    </source>
</evidence>
<dbReference type="VEuPathDB" id="TrichDB:TRFO_13709"/>
<dbReference type="EMBL" id="MLAK01000586">
    <property type="protein sequence ID" value="OHT11480.1"/>
    <property type="molecule type" value="Genomic_DNA"/>
</dbReference>
<comment type="caution">
    <text evidence="5">The sequence shown here is derived from an EMBL/GenBank/DDBJ whole genome shotgun (WGS) entry which is preliminary data.</text>
</comment>
<dbReference type="VEuPathDB" id="TrichDB:TRFO_03678"/>
<evidence type="ECO:0000313" key="13">
    <source>
        <dbReference type="EMBL" id="OHT15874.1"/>
    </source>
</evidence>